<dbReference type="NCBIfam" id="TIGR02937">
    <property type="entry name" value="sigma70-ECF"/>
    <property type="match status" value="1"/>
</dbReference>
<evidence type="ECO:0000256" key="2">
    <source>
        <dbReference type="ARBA" id="ARBA00023015"/>
    </source>
</evidence>
<evidence type="ECO:0000256" key="5">
    <source>
        <dbReference type="ARBA" id="ARBA00023163"/>
    </source>
</evidence>
<gene>
    <name evidence="8" type="ORF">LG649_00410</name>
</gene>
<name>A0A9X1HZ37_9FLAO</name>
<evidence type="ECO:0000256" key="1">
    <source>
        <dbReference type="ARBA" id="ARBA00010641"/>
    </source>
</evidence>
<dbReference type="InterPro" id="IPR007627">
    <property type="entry name" value="RNA_pol_sigma70_r2"/>
</dbReference>
<keyword evidence="2" id="KW-0805">Transcription regulation</keyword>
<evidence type="ECO:0000256" key="4">
    <source>
        <dbReference type="ARBA" id="ARBA00023125"/>
    </source>
</evidence>
<dbReference type="Gene3D" id="1.10.1740.10">
    <property type="match status" value="1"/>
</dbReference>
<sequence length="181" mass="21411">MKDEAIISRILDLNETHYFETIYDRYSTHIYNKCFSFVKNEAEAKDLTQDIFLKLYLKLSSFQGRSKFSTWVYSFTYNYCINYVNRNAKRKYEMRLNEDFDLENVGECIDTTLTKQVQAEEQLIKAMEQLPVKDKMILELKYLQKLSVKDIETKLNLGSSAVKMRIKRAKERLADTYATVA</sequence>
<dbReference type="Proteomes" id="UP001139199">
    <property type="component" value="Unassembled WGS sequence"/>
</dbReference>
<dbReference type="SUPFAM" id="SSF88659">
    <property type="entry name" value="Sigma3 and sigma4 domains of RNA polymerase sigma factors"/>
    <property type="match status" value="1"/>
</dbReference>
<dbReference type="InterPro" id="IPR036388">
    <property type="entry name" value="WH-like_DNA-bd_sf"/>
</dbReference>
<dbReference type="InterPro" id="IPR014284">
    <property type="entry name" value="RNA_pol_sigma-70_dom"/>
</dbReference>
<comment type="similarity">
    <text evidence="1">Belongs to the sigma-70 factor family. ECF subfamily.</text>
</comment>
<evidence type="ECO:0000256" key="3">
    <source>
        <dbReference type="ARBA" id="ARBA00023082"/>
    </source>
</evidence>
<dbReference type="Gene3D" id="1.10.10.10">
    <property type="entry name" value="Winged helix-like DNA-binding domain superfamily/Winged helix DNA-binding domain"/>
    <property type="match status" value="1"/>
</dbReference>
<dbReference type="CDD" id="cd06171">
    <property type="entry name" value="Sigma70_r4"/>
    <property type="match status" value="1"/>
</dbReference>
<proteinExistence type="inferred from homology"/>
<organism evidence="8 9">
    <name type="scientific">Neotamlana laminarinivorans</name>
    <dbReference type="NCBI Taxonomy" id="2883124"/>
    <lineage>
        <taxon>Bacteria</taxon>
        <taxon>Pseudomonadati</taxon>
        <taxon>Bacteroidota</taxon>
        <taxon>Flavobacteriia</taxon>
        <taxon>Flavobacteriales</taxon>
        <taxon>Flavobacteriaceae</taxon>
        <taxon>Neotamlana</taxon>
    </lineage>
</organism>
<protein>
    <submittedName>
        <fullName evidence="8">RNA polymerase sigma factor</fullName>
    </submittedName>
</protein>
<dbReference type="InterPro" id="IPR013324">
    <property type="entry name" value="RNA_pol_sigma_r3/r4-like"/>
</dbReference>
<keyword evidence="4" id="KW-0238">DNA-binding</keyword>
<dbReference type="InterPro" id="IPR013325">
    <property type="entry name" value="RNA_pol_sigma_r2"/>
</dbReference>
<dbReference type="EMBL" id="JAJAPW010000001">
    <property type="protein sequence ID" value="MCB4797287.1"/>
    <property type="molecule type" value="Genomic_DNA"/>
</dbReference>
<dbReference type="RefSeq" id="WP_226539672.1">
    <property type="nucleotide sequence ID" value="NZ_JAJAPW010000001.1"/>
</dbReference>
<reference evidence="8" key="1">
    <citation type="submission" date="2021-10" db="EMBL/GenBank/DDBJ databases">
        <title>Tamlana sargassums sp. nov., and Tamlana laminarinivorans sp. nov., two new bacteria isolated from the brown alga.</title>
        <authorList>
            <person name="Li J."/>
        </authorList>
    </citation>
    <scope>NUCLEOTIDE SEQUENCE</scope>
    <source>
        <strain evidence="8">PT2-4</strain>
    </source>
</reference>
<dbReference type="PANTHER" id="PTHR43133:SF8">
    <property type="entry name" value="RNA POLYMERASE SIGMA FACTOR HI_1459-RELATED"/>
    <property type="match status" value="1"/>
</dbReference>
<dbReference type="SUPFAM" id="SSF88946">
    <property type="entry name" value="Sigma2 domain of RNA polymerase sigma factors"/>
    <property type="match status" value="1"/>
</dbReference>
<feature type="domain" description="RNA polymerase sigma-70 region 2" evidence="6">
    <location>
        <begin position="22"/>
        <end position="89"/>
    </location>
</feature>
<keyword evidence="3" id="KW-0731">Sigma factor</keyword>
<dbReference type="Pfam" id="PF04542">
    <property type="entry name" value="Sigma70_r2"/>
    <property type="match status" value="1"/>
</dbReference>
<feature type="domain" description="RNA polymerase sigma factor 70 region 4 type 2" evidence="7">
    <location>
        <begin position="121"/>
        <end position="173"/>
    </location>
</feature>
<evidence type="ECO:0000259" key="6">
    <source>
        <dbReference type="Pfam" id="PF04542"/>
    </source>
</evidence>
<dbReference type="GO" id="GO:0016987">
    <property type="term" value="F:sigma factor activity"/>
    <property type="evidence" value="ECO:0007669"/>
    <property type="project" value="UniProtKB-KW"/>
</dbReference>
<evidence type="ECO:0000259" key="7">
    <source>
        <dbReference type="Pfam" id="PF08281"/>
    </source>
</evidence>
<keyword evidence="9" id="KW-1185">Reference proteome</keyword>
<dbReference type="PANTHER" id="PTHR43133">
    <property type="entry name" value="RNA POLYMERASE ECF-TYPE SIGMA FACTO"/>
    <property type="match status" value="1"/>
</dbReference>
<accession>A0A9X1HZ37</accession>
<dbReference type="Pfam" id="PF08281">
    <property type="entry name" value="Sigma70_r4_2"/>
    <property type="match status" value="1"/>
</dbReference>
<dbReference type="GO" id="GO:0003677">
    <property type="term" value="F:DNA binding"/>
    <property type="evidence" value="ECO:0007669"/>
    <property type="project" value="UniProtKB-KW"/>
</dbReference>
<comment type="caution">
    <text evidence="8">The sequence shown here is derived from an EMBL/GenBank/DDBJ whole genome shotgun (WGS) entry which is preliminary data.</text>
</comment>
<dbReference type="InterPro" id="IPR039425">
    <property type="entry name" value="RNA_pol_sigma-70-like"/>
</dbReference>
<keyword evidence="5" id="KW-0804">Transcription</keyword>
<dbReference type="AlphaFoldDB" id="A0A9X1HZ37"/>
<evidence type="ECO:0000313" key="9">
    <source>
        <dbReference type="Proteomes" id="UP001139199"/>
    </source>
</evidence>
<evidence type="ECO:0000313" key="8">
    <source>
        <dbReference type="EMBL" id="MCB4797287.1"/>
    </source>
</evidence>
<dbReference type="GO" id="GO:0006352">
    <property type="term" value="P:DNA-templated transcription initiation"/>
    <property type="evidence" value="ECO:0007669"/>
    <property type="project" value="InterPro"/>
</dbReference>
<dbReference type="InterPro" id="IPR013249">
    <property type="entry name" value="RNA_pol_sigma70_r4_t2"/>
</dbReference>